<dbReference type="SUPFAM" id="SSF160369">
    <property type="entry name" value="Ribosomal protein L10-like"/>
    <property type="match status" value="1"/>
</dbReference>
<dbReference type="KEGG" id="cthi:THC_0126"/>
<evidence type="ECO:0000313" key="7">
    <source>
        <dbReference type="EMBL" id="BAU22528.1"/>
    </source>
</evidence>
<dbReference type="InterPro" id="IPR001790">
    <property type="entry name" value="Ribosomal_uL10"/>
</dbReference>
<dbReference type="RefSeq" id="WP_231938355.1">
    <property type="nucleotide sequence ID" value="NZ_AP014945.1"/>
</dbReference>
<name>A0A0U5B3D0_9BACT</name>
<dbReference type="PANTHER" id="PTHR11560">
    <property type="entry name" value="39S RIBOSOMAL PROTEIN L10, MITOCHONDRIAL"/>
    <property type="match status" value="1"/>
</dbReference>
<accession>A0A0U5B3D0</accession>
<gene>
    <name evidence="6" type="primary">rplJ</name>
    <name evidence="7" type="ORF">THC_0126</name>
</gene>
<sequence length="176" mass="19684">MITKAKKGEMLQSLREKLQRSEAVFVTTFKGIKVSEVNEVRKLVREKGGEYRVFKNTLIRLGTEETSFKPVVDFVEGPTALVFSYKDPVEIAKALKEFIKTHPTLEIKGLVMQGKGYDAKVIDEFVKLPPKEVLLAQVLGTIQAPVSNFVGLLSAILRNFLYVLKAIEEKKGKGEA</sequence>
<dbReference type="AlphaFoldDB" id="A0A0U5B3D0"/>
<evidence type="ECO:0000256" key="5">
    <source>
        <dbReference type="ARBA" id="ARBA00035202"/>
    </source>
</evidence>
<comment type="similarity">
    <text evidence="2 6">Belongs to the universal ribosomal protein uL10 family.</text>
</comment>
<protein>
    <recommendedName>
        <fullName evidence="5 6">Large ribosomal subunit protein uL10</fullName>
    </recommendedName>
</protein>
<comment type="function">
    <text evidence="1 6">Forms part of the ribosomal stalk, playing a central role in the interaction of the ribosome with GTP-bound translation factors.</text>
</comment>
<dbReference type="Gene3D" id="6.10.250.290">
    <property type="match status" value="1"/>
</dbReference>
<dbReference type="InterPro" id="IPR047865">
    <property type="entry name" value="Ribosomal_uL10_bac_type"/>
</dbReference>
<keyword evidence="4 6" id="KW-0687">Ribonucleoprotein</keyword>
<dbReference type="Pfam" id="PF00466">
    <property type="entry name" value="Ribosomal_L10"/>
    <property type="match status" value="1"/>
</dbReference>
<proteinExistence type="inferred from homology"/>
<reference evidence="8" key="2">
    <citation type="journal article" date="2016" name="Int. J. Syst. Evol. Microbiol.">
        <title>Caldimicrobium thiodismutans sp. nov., a sulfur-disproportionating bacterium isolated from a hot spring.</title>
        <authorList>
            <person name="Kojima H."/>
            <person name="Umezawa K."/>
            <person name="Fukui M."/>
        </authorList>
    </citation>
    <scope>NUCLEOTIDE SEQUENCE [LARGE SCALE GENOMIC DNA]</scope>
    <source>
        <strain evidence="8">TF1</strain>
    </source>
</reference>
<evidence type="ECO:0000256" key="6">
    <source>
        <dbReference type="HAMAP-Rule" id="MF_00362"/>
    </source>
</evidence>
<evidence type="ECO:0000313" key="8">
    <source>
        <dbReference type="Proteomes" id="UP000068196"/>
    </source>
</evidence>
<dbReference type="GO" id="GO:1990904">
    <property type="term" value="C:ribonucleoprotein complex"/>
    <property type="evidence" value="ECO:0007669"/>
    <property type="project" value="UniProtKB-KW"/>
</dbReference>
<dbReference type="InterPro" id="IPR043141">
    <property type="entry name" value="Ribosomal_uL10-like_sf"/>
</dbReference>
<keyword evidence="6" id="KW-0694">RNA-binding</keyword>
<dbReference type="EMBL" id="AP014945">
    <property type="protein sequence ID" value="BAU22528.1"/>
    <property type="molecule type" value="Genomic_DNA"/>
</dbReference>
<evidence type="ECO:0000256" key="3">
    <source>
        <dbReference type="ARBA" id="ARBA00022980"/>
    </source>
</evidence>
<dbReference type="STRING" id="1653476.THC_0126"/>
<keyword evidence="3 6" id="KW-0689">Ribosomal protein</keyword>
<keyword evidence="8" id="KW-1185">Reference proteome</keyword>
<keyword evidence="6" id="KW-0699">rRNA-binding</keyword>
<evidence type="ECO:0000256" key="1">
    <source>
        <dbReference type="ARBA" id="ARBA00002633"/>
    </source>
</evidence>
<comment type="subunit">
    <text evidence="6">Part of the ribosomal stalk of the 50S ribosomal subunit. The N-terminus interacts with L11 and the large rRNA to form the base of the stalk. The C-terminus forms an elongated spine to which L12 dimers bind in a sequential fashion forming a multimeric L10(L12)X complex.</text>
</comment>
<dbReference type="InterPro" id="IPR022973">
    <property type="entry name" value="Ribosomal_uL10_bac"/>
</dbReference>
<dbReference type="GO" id="GO:0005840">
    <property type="term" value="C:ribosome"/>
    <property type="evidence" value="ECO:0007669"/>
    <property type="project" value="UniProtKB-KW"/>
</dbReference>
<dbReference type="HAMAP" id="MF_00362">
    <property type="entry name" value="Ribosomal_uL10"/>
    <property type="match status" value="1"/>
</dbReference>
<dbReference type="GO" id="GO:0006412">
    <property type="term" value="P:translation"/>
    <property type="evidence" value="ECO:0007669"/>
    <property type="project" value="UniProtKB-UniRule"/>
</dbReference>
<dbReference type="Gene3D" id="3.30.70.1730">
    <property type="match status" value="1"/>
</dbReference>
<dbReference type="NCBIfam" id="NF000955">
    <property type="entry name" value="PRK00099.1-1"/>
    <property type="match status" value="1"/>
</dbReference>
<dbReference type="Proteomes" id="UP000068196">
    <property type="component" value="Chromosome"/>
</dbReference>
<reference evidence="7 8" key="1">
    <citation type="journal article" date="2016" name="Int. J. Syst. Evol. Microbiol.">
        <title>Caldimicrobium thiodismutans sp. nov., a sulfur-disproportionating bacterium isolated from a hot spring, and emended description of the genus Caldimicrobium.</title>
        <authorList>
            <person name="Kojima H."/>
            <person name="Umezawa K."/>
            <person name="Fukui M."/>
        </authorList>
    </citation>
    <scope>NUCLEOTIDE SEQUENCE [LARGE SCALE GENOMIC DNA]</scope>
    <source>
        <strain evidence="7 8">TF1</strain>
    </source>
</reference>
<evidence type="ECO:0000256" key="2">
    <source>
        <dbReference type="ARBA" id="ARBA00008889"/>
    </source>
</evidence>
<organism evidence="7 8">
    <name type="scientific">Caldimicrobium thiodismutans</name>
    <dbReference type="NCBI Taxonomy" id="1653476"/>
    <lineage>
        <taxon>Bacteria</taxon>
        <taxon>Pseudomonadati</taxon>
        <taxon>Thermodesulfobacteriota</taxon>
        <taxon>Thermodesulfobacteria</taxon>
        <taxon>Thermodesulfobacteriales</taxon>
        <taxon>Thermodesulfobacteriaceae</taxon>
        <taxon>Caldimicrobium</taxon>
    </lineage>
</organism>
<dbReference type="CDD" id="cd05797">
    <property type="entry name" value="Ribosomal_L10"/>
    <property type="match status" value="1"/>
</dbReference>
<evidence type="ECO:0000256" key="4">
    <source>
        <dbReference type="ARBA" id="ARBA00023274"/>
    </source>
</evidence>
<dbReference type="GO" id="GO:0070180">
    <property type="term" value="F:large ribosomal subunit rRNA binding"/>
    <property type="evidence" value="ECO:0007669"/>
    <property type="project" value="UniProtKB-UniRule"/>
</dbReference>
<dbReference type="PATRIC" id="fig|1653476.3.peg.130"/>